<feature type="compositionally biased region" description="Basic and acidic residues" evidence="1">
    <location>
        <begin position="373"/>
        <end position="382"/>
    </location>
</feature>
<organism evidence="3 4">
    <name type="scientific">Paraphoma chrysanthemicola</name>
    <dbReference type="NCBI Taxonomy" id="798071"/>
    <lineage>
        <taxon>Eukaryota</taxon>
        <taxon>Fungi</taxon>
        <taxon>Dikarya</taxon>
        <taxon>Ascomycota</taxon>
        <taxon>Pezizomycotina</taxon>
        <taxon>Dothideomycetes</taxon>
        <taxon>Pleosporomycetidae</taxon>
        <taxon>Pleosporales</taxon>
        <taxon>Pleosporineae</taxon>
        <taxon>Phaeosphaeriaceae</taxon>
        <taxon>Paraphoma</taxon>
    </lineage>
</organism>
<keyword evidence="2" id="KW-0472">Membrane</keyword>
<keyword evidence="4" id="KW-1185">Reference proteome</keyword>
<keyword evidence="2" id="KW-1133">Transmembrane helix</keyword>
<dbReference type="Proteomes" id="UP000813461">
    <property type="component" value="Unassembled WGS sequence"/>
</dbReference>
<feature type="transmembrane region" description="Helical" evidence="2">
    <location>
        <begin position="133"/>
        <end position="153"/>
    </location>
</feature>
<feature type="transmembrane region" description="Helical" evidence="2">
    <location>
        <begin position="100"/>
        <end position="121"/>
    </location>
</feature>
<dbReference type="EMBL" id="JAGMVJ010000023">
    <property type="protein sequence ID" value="KAH7072450.1"/>
    <property type="molecule type" value="Genomic_DNA"/>
</dbReference>
<dbReference type="OrthoDB" id="3800008at2759"/>
<gene>
    <name evidence="3" type="ORF">FB567DRAFT_611949</name>
</gene>
<reference evidence="3" key="1">
    <citation type="journal article" date="2021" name="Nat. Commun.">
        <title>Genetic determinants of endophytism in the Arabidopsis root mycobiome.</title>
        <authorList>
            <person name="Mesny F."/>
            <person name="Miyauchi S."/>
            <person name="Thiergart T."/>
            <person name="Pickel B."/>
            <person name="Atanasova L."/>
            <person name="Karlsson M."/>
            <person name="Huettel B."/>
            <person name="Barry K.W."/>
            <person name="Haridas S."/>
            <person name="Chen C."/>
            <person name="Bauer D."/>
            <person name="Andreopoulos W."/>
            <person name="Pangilinan J."/>
            <person name="LaButti K."/>
            <person name="Riley R."/>
            <person name="Lipzen A."/>
            <person name="Clum A."/>
            <person name="Drula E."/>
            <person name="Henrissat B."/>
            <person name="Kohler A."/>
            <person name="Grigoriev I.V."/>
            <person name="Martin F.M."/>
            <person name="Hacquard S."/>
        </authorList>
    </citation>
    <scope>NUCLEOTIDE SEQUENCE</scope>
    <source>
        <strain evidence="3">MPI-SDFR-AT-0120</strain>
    </source>
</reference>
<keyword evidence="2" id="KW-0812">Transmembrane</keyword>
<comment type="caution">
    <text evidence="3">The sequence shown here is derived from an EMBL/GenBank/DDBJ whole genome shotgun (WGS) entry which is preliminary data.</text>
</comment>
<sequence>MLTTIRFPTHLYRTATSTRWPGASSNAIHFLFAALLIATAQFAIILALGVKLLRLDSKAQCWVEAQQGWEWVGFPVVYVTSSHRPQGKLWMGENTSKIGIIYASILSPLITLLFLGSMLRLHFRRDGITNRQGISCAFWIMLLLVVGVIQDAWLGPDSSFGRRSETDRYCHILPSDFAVLKKKHSQRVGLGVGSEVLSGLAALCMILYLSLAIIAARRNALMASKSSVRLENLTSTSTSAPSSHPTSPQPHPSLPAPSYNPLHPRNPTGRHTPTGGSSPISNLSPYPLDHPLSQPDSAQPAAEGQVGITIEREVRVESARRSSVGWNDDEEGGVHLRSEQRVWTPLAGEVRDGYSVSVESGGENGEDGDDMKEEQARKDSKN</sequence>
<name>A0A8K0QWX4_9PLEO</name>
<feature type="compositionally biased region" description="Polar residues" evidence="1">
    <location>
        <begin position="269"/>
        <end position="284"/>
    </location>
</feature>
<evidence type="ECO:0000313" key="3">
    <source>
        <dbReference type="EMBL" id="KAH7072450.1"/>
    </source>
</evidence>
<feature type="region of interest" description="Disordered" evidence="1">
    <location>
        <begin position="233"/>
        <end position="337"/>
    </location>
</feature>
<feature type="compositionally biased region" description="Basic and acidic residues" evidence="1">
    <location>
        <begin position="310"/>
        <end position="320"/>
    </location>
</feature>
<evidence type="ECO:0000313" key="4">
    <source>
        <dbReference type="Proteomes" id="UP000813461"/>
    </source>
</evidence>
<protein>
    <submittedName>
        <fullName evidence="3">Uncharacterized protein</fullName>
    </submittedName>
</protein>
<feature type="compositionally biased region" description="Low complexity" evidence="1">
    <location>
        <begin position="233"/>
        <end position="246"/>
    </location>
</feature>
<dbReference type="AlphaFoldDB" id="A0A8K0QWX4"/>
<proteinExistence type="predicted"/>
<evidence type="ECO:0000256" key="1">
    <source>
        <dbReference type="SAM" id="MobiDB-lite"/>
    </source>
</evidence>
<feature type="transmembrane region" description="Helical" evidence="2">
    <location>
        <begin position="27"/>
        <end position="50"/>
    </location>
</feature>
<feature type="region of interest" description="Disordered" evidence="1">
    <location>
        <begin position="353"/>
        <end position="382"/>
    </location>
</feature>
<accession>A0A8K0QWX4</accession>
<evidence type="ECO:0000256" key="2">
    <source>
        <dbReference type="SAM" id="Phobius"/>
    </source>
</evidence>
<feature type="transmembrane region" description="Helical" evidence="2">
    <location>
        <begin position="196"/>
        <end position="216"/>
    </location>
</feature>